<dbReference type="Proteomes" id="UP000314294">
    <property type="component" value="Unassembled WGS sequence"/>
</dbReference>
<dbReference type="AlphaFoldDB" id="A0A4Z2FB90"/>
<organism evidence="1 2">
    <name type="scientific">Liparis tanakae</name>
    <name type="common">Tanaka's snailfish</name>
    <dbReference type="NCBI Taxonomy" id="230148"/>
    <lineage>
        <taxon>Eukaryota</taxon>
        <taxon>Metazoa</taxon>
        <taxon>Chordata</taxon>
        <taxon>Craniata</taxon>
        <taxon>Vertebrata</taxon>
        <taxon>Euteleostomi</taxon>
        <taxon>Actinopterygii</taxon>
        <taxon>Neopterygii</taxon>
        <taxon>Teleostei</taxon>
        <taxon>Neoteleostei</taxon>
        <taxon>Acanthomorphata</taxon>
        <taxon>Eupercaria</taxon>
        <taxon>Perciformes</taxon>
        <taxon>Cottioidei</taxon>
        <taxon>Cottales</taxon>
        <taxon>Liparidae</taxon>
        <taxon>Liparis</taxon>
    </lineage>
</organism>
<dbReference type="EMBL" id="SRLO01001366">
    <property type="protein sequence ID" value="TNN38516.1"/>
    <property type="molecule type" value="Genomic_DNA"/>
</dbReference>
<reference evidence="1 2" key="1">
    <citation type="submission" date="2019-03" db="EMBL/GenBank/DDBJ databases">
        <title>First draft genome of Liparis tanakae, snailfish: a comprehensive survey of snailfish specific genes.</title>
        <authorList>
            <person name="Kim W."/>
            <person name="Song I."/>
            <person name="Jeong J.-H."/>
            <person name="Kim D."/>
            <person name="Kim S."/>
            <person name="Ryu S."/>
            <person name="Song J.Y."/>
            <person name="Lee S.K."/>
        </authorList>
    </citation>
    <scope>NUCLEOTIDE SEQUENCE [LARGE SCALE GENOMIC DNA]</scope>
    <source>
        <tissue evidence="1">Muscle</tissue>
    </source>
</reference>
<protein>
    <submittedName>
        <fullName evidence="1">Uncharacterized protein</fullName>
    </submittedName>
</protein>
<accession>A0A4Z2FB90</accession>
<comment type="caution">
    <text evidence="1">The sequence shown here is derived from an EMBL/GenBank/DDBJ whole genome shotgun (WGS) entry which is preliminary data.</text>
</comment>
<keyword evidence="2" id="KW-1185">Reference proteome</keyword>
<name>A0A4Z2FB90_9TELE</name>
<gene>
    <name evidence="1" type="ORF">EYF80_051322</name>
</gene>
<evidence type="ECO:0000313" key="1">
    <source>
        <dbReference type="EMBL" id="TNN38516.1"/>
    </source>
</evidence>
<evidence type="ECO:0000313" key="2">
    <source>
        <dbReference type="Proteomes" id="UP000314294"/>
    </source>
</evidence>
<proteinExistence type="predicted"/>
<sequence length="79" mass="8355">MTSSAIDISCYNTSNTAEDRRHNAVQTTAVGGLRKAGAEPLGRGEVRGRWHAQCLSGPGSFVSDHKKVMSLCSSASFSI</sequence>